<gene>
    <name evidence="2" type="primary">glmU</name>
    <name evidence="2" type="ORF">Anas_06551</name>
</gene>
<evidence type="ECO:0000313" key="2">
    <source>
        <dbReference type="EMBL" id="KAB7499125.1"/>
    </source>
</evidence>
<keyword evidence="3" id="KW-1185">Reference proteome</keyword>
<dbReference type="Pfam" id="PF03479">
    <property type="entry name" value="PCC"/>
    <property type="match status" value="1"/>
</dbReference>
<feature type="domain" description="PPC" evidence="1">
    <location>
        <begin position="2"/>
        <end position="138"/>
    </location>
</feature>
<proteinExistence type="predicted"/>
<sequence length="140" mass="15086">MISNIKAHMLRLTPGEEVKSSLENYVNNNAPNGCYVLSCCGSVTKATLRFAANEDSTPSKIETLNKHYEVLALNGTVSARGTHLHICLSDNNGGTIGGHVMGDLVVFTTMELMLGEPTDVVLSREDDAATGYDELTLKKK</sequence>
<dbReference type="Gene3D" id="3.30.1330.80">
    <property type="entry name" value="Hypothetical protein, similar to alpha- acetolactate decarboxylase, domain 2"/>
    <property type="match status" value="1"/>
</dbReference>
<evidence type="ECO:0000259" key="1">
    <source>
        <dbReference type="PROSITE" id="PS51742"/>
    </source>
</evidence>
<reference evidence="2 3" key="1">
    <citation type="journal article" date="2019" name="PLoS Biol.">
        <title>Sex chromosomes control vertical transmission of feminizing Wolbachia symbionts in an isopod.</title>
        <authorList>
            <person name="Becking T."/>
            <person name="Chebbi M.A."/>
            <person name="Giraud I."/>
            <person name="Moumen B."/>
            <person name="Laverre T."/>
            <person name="Caubet Y."/>
            <person name="Peccoud J."/>
            <person name="Gilbert C."/>
            <person name="Cordaux R."/>
        </authorList>
    </citation>
    <scope>NUCLEOTIDE SEQUENCE [LARGE SCALE GENOMIC DNA]</scope>
    <source>
        <strain evidence="2">ANa2</strain>
        <tissue evidence="2">Whole body excluding digestive tract and cuticle</tissue>
    </source>
</reference>
<dbReference type="OrthoDB" id="2156856at2759"/>
<organism evidence="2 3">
    <name type="scientific">Armadillidium nasatum</name>
    <dbReference type="NCBI Taxonomy" id="96803"/>
    <lineage>
        <taxon>Eukaryota</taxon>
        <taxon>Metazoa</taxon>
        <taxon>Ecdysozoa</taxon>
        <taxon>Arthropoda</taxon>
        <taxon>Crustacea</taxon>
        <taxon>Multicrustacea</taxon>
        <taxon>Malacostraca</taxon>
        <taxon>Eumalacostraca</taxon>
        <taxon>Peracarida</taxon>
        <taxon>Isopoda</taxon>
        <taxon>Oniscidea</taxon>
        <taxon>Crinocheta</taxon>
        <taxon>Armadillidiidae</taxon>
        <taxon>Armadillidium</taxon>
    </lineage>
</organism>
<dbReference type="PANTHER" id="PTHR34988">
    <property type="entry name" value="PROTEIN, PUTATIVE-RELATED"/>
    <property type="match status" value="1"/>
</dbReference>
<dbReference type="InterPro" id="IPR005175">
    <property type="entry name" value="PPC_dom"/>
</dbReference>
<dbReference type="PROSITE" id="PS51742">
    <property type="entry name" value="PPC"/>
    <property type="match status" value="1"/>
</dbReference>
<dbReference type="SUPFAM" id="SSF117856">
    <property type="entry name" value="AF0104/ALDC/Ptd012-like"/>
    <property type="match status" value="1"/>
</dbReference>
<dbReference type="PANTHER" id="PTHR34988:SF1">
    <property type="entry name" value="DNA-BINDING PROTEIN"/>
    <property type="match status" value="1"/>
</dbReference>
<dbReference type="EMBL" id="SEYY01018660">
    <property type="protein sequence ID" value="KAB7499125.1"/>
    <property type="molecule type" value="Genomic_DNA"/>
</dbReference>
<accession>A0A5N5SYW4</accession>
<dbReference type="CDD" id="cd11378">
    <property type="entry name" value="DUF296"/>
    <property type="match status" value="1"/>
</dbReference>
<evidence type="ECO:0000313" key="3">
    <source>
        <dbReference type="Proteomes" id="UP000326759"/>
    </source>
</evidence>
<dbReference type="Proteomes" id="UP000326759">
    <property type="component" value="Unassembled WGS sequence"/>
</dbReference>
<dbReference type="AlphaFoldDB" id="A0A5N5SYW4"/>
<comment type="caution">
    <text evidence="2">The sequence shown here is derived from an EMBL/GenBank/DDBJ whole genome shotgun (WGS) entry which is preliminary data.</text>
</comment>
<protein>
    <submittedName>
        <fullName evidence="2">Bifunctional protein GlmU</fullName>
    </submittedName>
</protein>
<name>A0A5N5SYW4_9CRUS</name>